<organism evidence="5 6">
    <name type="scientific">Candidatus Adlerbacteria bacterium GW2011_GWA1_54_10</name>
    <dbReference type="NCBI Taxonomy" id="1618605"/>
    <lineage>
        <taxon>Bacteria</taxon>
        <taxon>Candidatus Adleribacteriota</taxon>
    </lineage>
</organism>
<dbReference type="PANTHER" id="PTHR12919">
    <property type="entry name" value="30S RIBOSOMAL PROTEIN S16"/>
    <property type="match status" value="1"/>
</dbReference>
<feature type="compositionally biased region" description="Basic and acidic residues" evidence="4">
    <location>
        <begin position="95"/>
        <end position="109"/>
    </location>
</feature>
<gene>
    <name evidence="3" type="primary">rpsP</name>
    <name evidence="5" type="ORF">UY83_C0007G0004</name>
</gene>
<evidence type="ECO:0000256" key="2">
    <source>
        <dbReference type="ARBA" id="ARBA00023274"/>
    </source>
</evidence>
<dbReference type="HAMAP" id="MF_00385">
    <property type="entry name" value="Ribosomal_bS16"/>
    <property type="match status" value="1"/>
</dbReference>
<comment type="caution">
    <text evidence="5">The sequence shown here is derived from an EMBL/GenBank/DDBJ whole genome shotgun (WGS) entry which is preliminary data.</text>
</comment>
<keyword evidence="1 3" id="KW-0689">Ribosomal protein</keyword>
<evidence type="ECO:0000256" key="1">
    <source>
        <dbReference type="ARBA" id="ARBA00022980"/>
    </source>
</evidence>
<sequence>MSRVLTIRLTRVGKKKDASFRVIVVDSKKKVKAGNYLEMLGSYDPRVNKADIKGERVKHWLSHGAKTSDTVHNLLISQKVIEGKKINVLPRKTVPKLEEPKSKAEEPKADATVTTEVAEAASADTIQE</sequence>
<dbReference type="AlphaFoldDB" id="A0A0G1XX12"/>
<dbReference type="Proteomes" id="UP000034740">
    <property type="component" value="Unassembled WGS sequence"/>
</dbReference>
<feature type="region of interest" description="Disordered" evidence="4">
    <location>
        <begin position="92"/>
        <end position="128"/>
    </location>
</feature>
<dbReference type="GO" id="GO:0003735">
    <property type="term" value="F:structural constituent of ribosome"/>
    <property type="evidence" value="ECO:0007669"/>
    <property type="project" value="InterPro"/>
</dbReference>
<evidence type="ECO:0000256" key="3">
    <source>
        <dbReference type="HAMAP-Rule" id="MF_00385"/>
    </source>
</evidence>
<dbReference type="SUPFAM" id="SSF54565">
    <property type="entry name" value="Ribosomal protein S16"/>
    <property type="match status" value="1"/>
</dbReference>
<dbReference type="PROSITE" id="PS00732">
    <property type="entry name" value="RIBOSOMAL_S16"/>
    <property type="match status" value="1"/>
</dbReference>
<protein>
    <recommendedName>
        <fullName evidence="3">Small ribosomal subunit protein bS16</fullName>
    </recommendedName>
</protein>
<evidence type="ECO:0000313" key="5">
    <source>
        <dbReference type="EMBL" id="KKW35480.1"/>
    </source>
</evidence>
<dbReference type="GO" id="GO:0015935">
    <property type="term" value="C:small ribosomal subunit"/>
    <property type="evidence" value="ECO:0007669"/>
    <property type="project" value="TreeGrafter"/>
</dbReference>
<reference evidence="5 6" key="1">
    <citation type="journal article" date="2015" name="Nature">
        <title>rRNA introns, odd ribosomes, and small enigmatic genomes across a large radiation of phyla.</title>
        <authorList>
            <person name="Brown C.T."/>
            <person name="Hug L.A."/>
            <person name="Thomas B.C."/>
            <person name="Sharon I."/>
            <person name="Castelle C.J."/>
            <person name="Singh A."/>
            <person name="Wilkins M.J."/>
            <person name="Williams K.H."/>
            <person name="Banfield J.F."/>
        </authorList>
    </citation>
    <scope>NUCLEOTIDE SEQUENCE [LARGE SCALE GENOMIC DNA]</scope>
</reference>
<proteinExistence type="inferred from homology"/>
<feature type="compositionally biased region" description="Low complexity" evidence="4">
    <location>
        <begin position="110"/>
        <end position="128"/>
    </location>
</feature>
<dbReference type="GO" id="GO:0005737">
    <property type="term" value="C:cytoplasm"/>
    <property type="evidence" value="ECO:0007669"/>
    <property type="project" value="UniProtKB-ARBA"/>
</dbReference>
<comment type="similarity">
    <text evidence="3">Belongs to the bacterial ribosomal protein bS16 family.</text>
</comment>
<evidence type="ECO:0000256" key="4">
    <source>
        <dbReference type="SAM" id="MobiDB-lite"/>
    </source>
</evidence>
<name>A0A0G1XX12_9BACT</name>
<dbReference type="EMBL" id="LCRO01000007">
    <property type="protein sequence ID" value="KKW35480.1"/>
    <property type="molecule type" value="Genomic_DNA"/>
</dbReference>
<dbReference type="Gene3D" id="3.30.1320.10">
    <property type="match status" value="1"/>
</dbReference>
<keyword evidence="2 3" id="KW-0687">Ribonucleoprotein</keyword>
<dbReference type="InterPro" id="IPR023803">
    <property type="entry name" value="Ribosomal_bS16_dom_sf"/>
</dbReference>
<dbReference type="Pfam" id="PF00886">
    <property type="entry name" value="Ribosomal_S16"/>
    <property type="match status" value="1"/>
</dbReference>
<dbReference type="InterPro" id="IPR020592">
    <property type="entry name" value="Ribosomal_bS16_CS"/>
</dbReference>
<dbReference type="GO" id="GO:0006412">
    <property type="term" value="P:translation"/>
    <property type="evidence" value="ECO:0007669"/>
    <property type="project" value="UniProtKB-UniRule"/>
</dbReference>
<dbReference type="NCBIfam" id="TIGR00002">
    <property type="entry name" value="S16"/>
    <property type="match status" value="1"/>
</dbReference>
<dbReference type="InterPro" id="IPR000307">
    <property type="entry name" value="Ribosomal_bS16"/>
</dbReference>
<evidence type="ECO:0000313" key="6">
    <source>
        <dbReference type="Proteomes" id="UP000034740"/>
    </source>
</evidence>
<dbReference type="PANTHER" id="PTHR12919:SF20">
    <property type="entry name" value="SMALL RIBOSOMAL SUBUNIT PROTEIN BS16M"/>
    <property type="match status" value="1"/>
</dbReference>
<accession>A0A0G1XX12</accession>